<accession>A0ABT3LZ28</accession>
<organism evidence="2 3">
    <name type="scientific">Leptospira limi</name>
    <dbReference type="NCBI Taxonomy" id="2950023"/>
    <lineage>
        <taxon>Bacteria</taxon>
        <taxon>Pseudomonadati</taxon>
        <taxon>Spirochaetota</taxon>
        <taxon>Spirochaetia</taxon>
        <taxon>Leptospirales</taxon>
        <taxon>Leptospiraceae</taxon>
        <taxon>Leptospira</taxon>
    </lineage>
</organism>
<dbReference type="InterPro" id="IPR036291">
    <property type="entry name" value="NAD(P)-bd_dom_sf"/>
</dbReference>
<name>A0ABT3LZ28_9LEPT</name>
<dbReference type="SUPFAM" id="SSF51735">
    <property type="entry name" value="NAD(P)-binding Rossmann-fold domains"/>
    <property type="match status" value="1"/>
</dbReference>
<evidence type="ECO:0000313" key="3">
    <source>
        <dbReference type="Proteomes" id="UP001209737"/>
    </source>
</evidence>
<keyword evidence="3" id="KW-1185">Reference proteome</keyword>
<dbReference type="PANTHER" id="PTHR43245:SF13">
    <property type="entry name" value="UDP-D-APIOSE_UDP-D-XYLOSE SYNTHASE 2"/>
    <property type="match status" value="1"/>
</dbReference>
<gene>
    <name evidence="2" type="ORF">ND812_12875</name>
</gene>
<dbReference type="EMBL" id="JAMQPV010000001">
    <property type="protein sequence ID" value="MCW7462985.1"/>
    <property type="molecule type" value="Genomic_DNA"/>
</dbReference>
<evidence type="ECO:0000259" key="1">
    <source>
        <dbReference type="Pfam" id="PF01370"/>
    </source>
</evidence>
<protein>
    <submittedName>
        <fullName evidence="2">NAD-dependent epimerase/dehydratase family protein</fullName>
    </submittedName>
</protein>
<dbReference type="Gene3D" id="3.40.50.720">
    <property type="entry name" value="NAD(P)-binding Rossmann-like Domain"/>
    <property type="match status" value="1"/>
</dbReference>
<dbReference type="InterPro" id="IPR050177">
    <property type="entry name" value="Lipid_A_modif_metabolic_enz"/>
</dbReference>
<reference evidence="2 3" key="1">
    <citation type="submission" date="2022-06" db="EMBL/GenBank/DDBJ databases">
        <title>Leptospira isolates from biofilms formed at urban environments.</title>
        <authorList>
            <person name="Ribeiro P.S."/>
            <person name="Sousa T."/>
            <person name="Carvalho N."/>
            <person name="Aburjaile F."/>
            <person name="Neves F."/>
            <person name="Oliveira D."/>
            <person name="Blanco L."/>
            <person name="Lima J."/>
            <person name="Costa F."/>
            <person name="Brenig B."/>
            <person name="Soares S."/>
            <person name="Ramos R."/>
            <person name="Goes-Neto A."/>
            <person name="Matiuzzi M."/>
            <person name="Azevedo V."/>
            <person name="Ristow P."/>
        </authorList>
    </citation>
    <scope>NUCLEOTIDE SEQUENCE [LARGE SCALE GENOMIC DNA]</scope>
    <source>
        <strain evidence="2 3">VSF25</strain>
    </source>
</reference>
<dbReference type="Pfam" id="PF01370">
    <property type="entry name" value="Epimerase"/>
    <property type="match status" value="1"/>
</dbReference>
<evidence type="ECO:0000313" key="2">
    <source>
        <dbReference type="EMBL" id="MCW7462985.1"/>
    </source>
</evidence>
<proteinExistence type="predicted"/>
<feature type="domain" description="NAD-dependent epimerase/dehydratase" evidence="1">
    <location>
        <begin position="3"/>
        <end position="232"/>
    </location>
</feature>
<dbReference type="Proteomes" id="UP001209737">
    <property type="component" value="Unassembled WGS sequence"/>
</dbReference>
<dbReference type="PANTHER" id="PTHR43245">
    <property type="entry name" value="BIFUNCTIONAL POLYMYXIN RESISTANCE PROTEIN ARNA"/>
    <property type="match status" value="1"/>
</dbReference>
<sequence>MPVLITGSSGLIGSALAERLEALGKEIYYHSRKPVPSEKKNVVFDLENPDFEGLSLPEFDIVYHLAGQTSIPRAKLDPLYDLQVNLLGFLKLLLHLRNQKKKPIVILAATTTQAGIHKAPLLNELFRDEPVSFYDISKLSAENYLKQFIREGWLLGCSLRLANVYGGTKPGQEQDRGVLDKIFHRALKGETIQIFGDGFSLRDYIHIEDVVSAFTHASDFIEKTNGKHFLIGTGQSHSLADAFSAAVQIASEISGEKSKIEYVNPPAGSSLVDSRSVVYDVSSFKSAANWNPKFSLESGLRYSYGKGI</sequence>
<dbReference type="InterPro" id="IPR001509">
    <property type="entry name" value="Epimerase_deHydtase"/>
</dbReference>
<comment type="caution">
    <text evidence="2">The sequence shown here is derived from an EMBL/GenBank/DDBJ whole genome shotgun (WGS) entry which is preliminary data.</text>
</comment>
<dbReference type="Gene3D" id="3.90.25.10">
    <property type="entry name" value="UDP-galactose 4-epimerase, domain 1"/>
    <property type="match status" value="1"/>
</dbReference>
<dbReference type="RefSeq" id="WP_265375768.1">
    <property type="nucleotide sequence ID" value="NZ_JAMQPV010000001.1"/>
</dbReference>